<proteinExistence type="predicted"/>
<sequence length="134" mass="14558">MVARAGLELAHEIGGAFGIQVLYLQQDRCYLPVPQGQHPPASQARREKGGKFRLKHKDTNPKPFSIDDRSALTNGQTGSDWEMDMNVGRKGRQGGSCNLSGKLFHAHGKTLFGKAGRSTGSCRRKDYSKGAGCL</sequence>
<dbReference type="RefSeq" id="WP_004375514.1">
    <property type="nucleotide sequence ID" value="NZ_GG703889.1"/>
</dbReference>
<evidence type="ECO:0000313" key="3">
    <source>
        <dbReference type="Proteomes" id="UP000004079"/>
    </source>
</evidence>
<organism evidence="2 3">
    <name type="scientific">Segatella oris F0302</name>
    <dbReference type="NCBI Taxonomy" id="649760"/>
    <lineage>
        <taxon>Bacteria</taxon>
        <taxon>Pseudomonadati</taxon>
        <taxon>Bacteroidota</taxon>
        <taxon>Bacteroidia</taxon>
        <taxon>Bacteroidales</taxon>
        <taxon>Prevotellaceae</taxon>
        <taxon>Segatella</taxon>
    </lineage>
</organism>
<gene>
    <name evidence="2" type="ORF">HMPREF0971_03063</name>
</gene>
<feature type="region of interest" description="Disordered" evidence="1">
    <location>
        <begin position="34"/>
        <end position="93"/>
    </location>
</feature>
<dbReference type="EMBL" id="ACUZ02000057">
    <property type="protein sequence ID" value="EFB30635.1"/>
    <property type="molecule type" value="Genomic_DNA"/>
</dbReference>
<dbReference type="HOGENOM" id="CLU_1894333_0_0_10"/>
<name>D1QVM4_9BACT</name>
<comment type="caution">
    <text evidence="2">The sequence shown here is derived from an EMBL/GenBank/DDBJ whole genome shotgun (WGS) entry which is preliminary data.</text>
</comment>
<evidence type="ECO:0000256" key="1">
    <source>
        <dbReference type="SAM" id="MobiDB-lite"/>
    </source>
</evidence>
<feature type="compositionally biased region" description="Basic and acidic residues" evidence="1">
    <location>
        <begin position="57"/>
        <end position="70"/>
    </location>
</feature>
<evidence type="ECO:0000313" key="2">
    <source>
        <dbReference type="EMBL" id="EFB30635.1"/>
    </source>
</evidence>
<dbReference type="Proteomes" id="UP000004079">
    <property type="component" value="Unassembled WGS sequence"/>
</dbReference>
<dbReference type="STRING" id="649760.HMPREF0971_03063"/>
<accession>D1QVM4</accession>
<protein>
    <submittedName>
        <fullName evidence="2">Uncharacterized protein</fullName>
    </submittedName>
</protein>
<reference evidence="2 3" key="1">
    <citation type="submission" date="2009-11" db="EMBL/GenBank/DDBJ databases">
        <authorList>
            <person name="Weinstock G."/>
            <person name="Sodergren E."/>
            <person name="Clifton S."/>
            <person name="Fulton L."/>
            <person name="Fulton B."/>
            <person name="Courtney L."/>
            <person name="Fronick C."/>
            <person name="Harrison M."/>
            <person name="Strong C."/>
            <person name="Farmer C."/>
            <person name="Delahaunty K."/>
            <person name="Markovic C."/>
            <person name="Hall O."/>
            <person name="Minx P."/>
            <person name="Tomlinson C."/>
            <person name="Mitreva M."/>
            <person name="Nelson J."/>
            <person name="Hou S."/>
            <person name="Wollam A."/>
            <person name="Pepin K.H."/>
            <person name="Johnson M."/>
            <person name="Bhonagiri V."/>
            <person name="Nash W.E."/>
            <person name="Warren W."/>
            <person name="Chinwalla A."/>
            <person name="Mardis E.R."/>
            <person name="Wilson R.K."/>
        </authorList>
    </citation>
    <scope>NUCLEOTIDE SEQUENCE [LARGE SCALE GENOMIC DNA]</scope>
    <source>
        <strain evidence="2 3">F0302</strain>
    </source>
</reference>
<dbReference type="AlphaFoldDB" id="D1QVM4"/>